<evidence type="ECO:0000313" key="2">
    <source>
        <dbReference type="Proteomes" id="UP001500630"/>
    </source>
</evidence>
<sequence length="95" mass="10416">MIDTPAEGRAESDGPLAGRQLDALRTTYPAWEIQHLPEGPGQARWTARLRRPITAQLRAVGVQEHVAGPDAFTLASALAHQAALLHNRRSRTWST</sequence>
<organism evidence="1 2">
    <name type="scientific">Nonomuraea rosea</name>
    <dbReference type="NCBI Taxonomy" id="638574"/>
    <lineage>
        <taxon>Bacteria</taxon>
        <taxon>Bacillati</taxon>
        <taxon>Actinomycetota</taxon>
        <taxon>Actinomycetes</taxon>
        <taxon>Streptosporangiales</taxon>
        <taxon>Streptosporangiaceae</taxon>
        <taxon>Nonomuraea</taxon>
    </lineage>
</organism>
<dbReference type="EMBL" id="BAABDQ010000001">
    <property type="protein sequence ID" value="GAA3527722.1"/>
    <property type="molecule type" value="Genomic_DNA"/>
</dbReference>
<accession>A0ABP6V6H3</accession>
<dbReference type="Proteomes" id="UP001500630">
    <property type="component" value="Unassembled WGS sequence"/>
</dbReference>
<gene>
    <name evidence="1" type="ORF">GCM10022419_003140</name>
</gene>
<protein>
    <submittedName>
        <fullName evidence="1">Uncharacterized protein</fullName>
    </submittedName>
</protein>
<keyword evidence="2" id="KW-1185">Reference proteome</keyword>
<dbReference type="RefSeq" id="WP_345557832.1">
    <property type="nucleotide sequence ID" value="NZ_BAABDQ010000001.1"/>
</dbReference>
<comment type="caution">
    <text evidence="1">The sequence shown here is derived from an EMBL/GenBank/DDBJ whole genome shotgun (WGS) entry which is preliminary data.</text>
</comment>
<name>A0ABP6V6H3_9ACTN</name>
<evidence type="ECO:0000313" key="1">
    <source>
        <dbReference type="EMBL" id="GAA3527722.1"/>
    </source>
</evidence>
<reference evidence="2" key="1">
    <citation type="journal article" date="2019" name="Int. J. Syst. Evol. Microbiol.">
        <title>The Global Catalogue of Microorganisms (GCM) 10K type strain sequencing project: providing services to taxonomists for standard genome sequencing and annotation.</title>
        <authorList>
            <consortium name="The Broad Institute Genomics Platform"/>
            <consortium name="The Broad Institute Genome Sequencing Center for Infectious Disease"/>
            <person name="Wu L."/>
            <person name="Ma J."/>
        </authorList>
    </citation>
    <scope>NUCLEOTIDE SEQUENCE [LARGE SCALE GENOMIC DNA]</scope>
    <source>
        <strain evidence="2">JCM 17326</strain>
    </source>
</reference>
<proteinExistence type="predicted"/>